<evidence type="ECO:0000256" key="2">
    <source>
        <dbReference type="ARBA" id="ARBA00022980"/>
    </source>
</evidence>
<dbReference type="GO" id="GO:0005840">
    <property type="term" value="C:ribosome"/>
    <property type="evidence" value="ECO:0007669"/>
    <property type="project" value="UniProtKB-KW"/>
</dbReference>
<keyword evidence="3" id="KW-0496">Mitochondrion</keyword>
<dbReference type="Ensembl" id="ENSPCOT00000031932.1">
    <property type="protein sequence ID" value="ENSPCOP00000021271.1"/>
    <property type="gene ID" value="ENSPCOG00000022651.1"/>
</dbReference>
<evidence type="ECO:0000313" key="7">
    <source>
        <dbReference type="Proteomes" id="UP000233160"/>
    </source>
</evidence>
<reference evidence="6" key="1">
    <citation type="submission" date="2025-08" db="UniProtKB">
        <authorList>
            <consortium name="Ensembl"/>
        </authorList>
    </citation>
    <scope>IDENTIFICATION</scope>
</reference>
<dbReference type="GO" id="GO:0003735">
    <property type="term" value="F:structural constituent of ribosome"/>
    <property type="evidence" value="ECO:0007669"/>
    <property type="project" value="InterPro"/>
</dbReference>
<evidence type="ECO:0000256" key="4">
    <source>
        <dbReference type="ARBA" id="ARBA00023274"/>
    </source>
</evidence>
<comment type="subcellular location">
    <subcellularLocation>
        <location evidence="1">Mitochondrion</location>
    </subcellularLocation>
</comment>
<evidence type="ECO:0000256" key="1">
    <source>
        <dbReference type="ARBA" id="ARBA00004173"/>
    </source>
</evidence>
<proteinExistence type="predicted"/>
<dbReference type="InterPro" id="IPR040049">
    <property type="entry name" value="Ribosomal_mS25/mL61"/>
</dbReference>
<feature type="region of interest" description="Disordered" evidence="5">
    <location>
        <begin position="68"/>
        <end position="107"/>
    </location>
</feature>
<dbReference type="PANTHER" id="PTHR13274:SF2">
    <property type="entry name" value="SMALL RIBOSOMAL SUBUNIT PROTEIN MS25"/>
    <property type="match status" value="1"/>
</dbReference>
<sequence>MPMKGRFPVRRTLRYLSQGDVVFKDAVKVMTVNYNSRGERGEGARSVGGREPALAGVRPWDTSLFFPRSPFLRNQRPFPAPRSPGSARRRSGRSSSWPTRPTSGRASTACASACARWRARCPAPAWCRCPGT</sequence>
<feature type="compositionally biased region" description="Low complexity" evidence="5">
    <location>
        <begin position="93"/>
        <end position="107"/>
    </location>
</feature>
<reference evidence="6" key="2">
    <citation type="submission" date="2025-09" db="UniProtKB">
        <authorList>
            <consortium name="Ensembl"/>
        </authorList>
    </citation>
    <scope>IDENTIFICATION</scope>
</reference>
<accession>A0A2K6G4W3</accession>
<dbReference type="GO" id="GO:1990904">
    <property type="term" value="C:ribonucleoprotein complex"/>
    <property type="evidence" value="ECO:0007669"/>
    <property type="project" value="UniProtKB-KW"/>
</dbReference>
<evidence type="ECO:0000256" key="3">
    <source>
        <dbReference type="ARBA" id="ARBA00023128"/>
    </source>
</evidence>
<keyword evidence="2" id="KW-0689">Ribosomal protein</keyword>
<organism evidence="6 7">
    <name type="scientific">Propithecus coquereli</name>
    <name type="common">Coquerel's sifaka</name>
    <name type="synonym">Propithecus verreauxi coquereli</name>
    <dbReference type="NCBI Taxonomy" id="379532"/>
    <lineage>
        <taxon>Eukaryota</taxon>
        <taxon>Metazoa</taxon>
        <taxon>Chordata</taxon>
        <taxon>Craniata</taxon>
        <taxon>Vertebrata</taxon>
        <taxon>Euteleostomi</taxon>
        <taxon>Mammalia</taxon>
        <taxon>Eutheria</taxon>
        <taxon>Euarchontoglires</taxon>
        <taxon>Primates</taxon>
        <taxon>Strepsirrhini</taxon>
        <taxon>Lemuriformes</taxon>
        <taxon>Indriidae</taxon>
        <taxon>Propithecus</taxon>
    </lineage>
</organism>
<dbReference type="GO" id="GO:0005739">
    <property type="term" value="C:mitochondrion"/>
    <property type="evidence" value="ECO:0007669"/>
    <property type="project" value="UniProtKB-SubCell"/>
</dbReference>
<gene>
    <name evidence="6" type="primary">MRPS25</name>
</gene>
<dbReference type="PANTHER" id="PTHR13274">
    <property type="entry name" value="MITOCHONDRIAL RIBOSOMAL PROTEIN S25"/>
    <property type="match status" value="1"/>
</dbReference>
<keyword evidence="4" id="KW-0687">Ribonucleoprotein</keyword>
<dbReference type="AlphaFoldDB" id="A0A2K6G4W3"/>
<dbReference type="GeneTree" id="ENSGT00640000091558"/>
<protein>
    <submittedName>
        <fullName evidence="6">Mitochondrial ribosomal protein S25</fullName>
    </submittedName>
</protein>
<keyword evidence="7" id="KW-1185">Reference proteome</keyword>
<evidence type="ECO:0000313" key="6">
    <source>
        <dbReference type="Ensembl" id="ENSPCOP00000021271.1"/>
    </source>
</evidence>
<dbReference type="Proteomes" id="UP000233160">
    <property type="component" value="Unassembled WGS sequence"/>
</dbReference>
<name>A0A2K6G4W3_PROCO</name>
<evidence type="ECO:0000256" key="5">
    <source>
        <dbReference type="SAM" id="MobiDB-lite"/>
    </source>
</evidence>